<keyword evidence="2" id="KW-1185">Reference proteome</keyword>
<accession>A0ACD1H2P4</accession>
<reference evidence="1" key="1">
    <citation type="submission" date="2018-02" db="EMBL/GenBank/DDBJ databases">
        <title>The genomes of Aspergillus section Nigri reveals drivers in fungal speciation.</title>
        <authorList>
            <consortium name="DOE Joint Genome Institute"/>
            <person name="Vesth T.C."/>
            <person name="Nybo J."/>
            <person name="Theobald S."/>
            <person name="Brandl J."/>
            <person name="Frisvad J.C."/>
            <person name="Nielsen K.F."/>
            <person name="Lyhne E.K."/>
            <person name="Kogle M.E."/>
            <person name="Kuo A."/>
            <person name="Riley R."/>
            <person name="Clum A."/>
            <person name="Nolan M."/>
            <person name="Lipzen A."/>
            <person name="Salamov A."/>
            <person name="Henrissat B."/>
            <person name="Wiebenga A."/>
            <person name="De vries R.P."/>
            <person name="Grigoriev I.V."/>
            <person name="Mortensen U.H."/>
            <person name="Andersen M.R."/>
            <person name="Baker S.E."/>
        </authorList>
    </citation>
    <scope>NUCLEOTIDE SEQUENCE</scope>
    <source>
        <strain evidence="1">CBS 121060</strain>
    </source>
</reference>
<dbReference type="EMBL" id="KZ824971">
    <property type="protein sequence ID" value="RAH67769.1"/>
    <property type="molecule type" value="Genomic_DNA"/>
</dbReference>
<evidence type="ECO:0000313" key="2">
    <source>
        <dbReference type="Proteomes" id="UP000249661"/>
    </source>
</evidence>
<dbReference type="Proteomes" id="UP000249661">
    <property type="component" value="Unassembled WGS sequence"/>
</dbReference>
<sequence length="83" mass="9031">MASAVQHCLDHPSIHPSIHPSVILPSSLPRSLTLPPLSCLPHPFRQPSDHSSSLTLYASCHLRTPLTLLFETPSLRPVLVSGH</sequence>
<protein>
    <submittedName>
        <fullName evidence="1">Uncharacterized protein</fullName>
    </submittedName>
</protein>
<name>A0ACD1H2P4_9EURO</name>
<evidence type="ECO:0000313" key="1">
    <source>
        <dbReference type="EMBL" id="RAH67769.1"/>
    </source>
</evidence>
<organism evidence="1 2">
    <name type="scientific">Aspergillus aculeatinus CBS 121060</name>
    <dbReference type="NCBI Taxonomy" id="1448322"/>
    <lineage>
        <taxon>Eukaryota</taxon>
        <taxon>Fungi</taxon>
        <taxon>Dikarya</taxon>
        <taxon>Ascomycota</taxon>
        <taxon>Pezizomycotina</taxon>
        <taxon>Eurotiomycetes</taxon>
        <taxon>Eurotiomycetidae</taxon>
        <taxon>Eurotiales</taxon>
        <taxon>Aspergillaceae</taxon>
        <taxon>Aspergillus</taxon>
        <taxon>Aspergillus subgen. Circumdati</taxon>
    </lineage>
</organism>
<proteinExistence type="predicted"/>
<gene>
    <name evidence="1" type="ORF">BO66DRAFT_139010</name>
</gene>